<dbReference type="SUPFAM" id="SSF49899">
    <property type="entry name" value="Concanavalin A-like lectins/glucanases"/>
    <property type="match status" value="1"/>
</dbReference>
<feature type="compositionally biased region" description="Low complexity" evidence="2">
    <location>
        <begin position="205"/>
        <end position="223"/>
    </location>
</feature>
<keyword evidence="5" id="KW-1185">Reference proteome</keyword>
<dbReference type="InterPro" id="IPR016024">
    <property type="entry name" value="ARM-type_fold"/>
</dbReference>
<feature type="signal peptide" evidence="3">
    <location>
        <begin position="1"/>
        <end position="17"/>
    </location>
</feature>
<dbReference type="HOGENOM" id="CLU_249243_0_0_1"/>
<dbReference type="InterPro" id="IPR013320">
    <property type="entry name" value="ConA-like_dom_sf"/>
</dbReference>
<protein>
    <submittedName>
        <fullName evidence="4">Uncharacterized protein</fullName>
    </submittedName>
</protein>
<dbReference type="OrthoDB" id="2572121at2759"/>
<name>A0A0D0V0P1_9TREE</name>
<proteinExistence type="predicted"/>
<dbReference type="PANTHER" id="PTHR46108:SF4">
    <property type="entry name" value="BLUE CHEESE"/>
    <property type="match status" value="1"/>
</dbReference>
<dbReference type="SUPFAM" id="SSF48371">
    <property type="entry name" value="ARM repeat"/>
    <property type="match status" value="1"/>
</dbReference>
<feature type="region of interest" description="Disordered" evidence="2">
    <location>
        <begin position="559"/>
        <end position="584"/>
    </location>
</feature>
<evidence type="ECO:0000256" key="2">
    <source>
        <dbReference type="SAM" id="MobiDB-lite"/>
    </source>
</evidence>
<dbReference type="PANTHER" id="PTHR46108">
    <property type="entry name" value="BLUE CHEESE"/>
    <property type="match status" value="1"/>
</dbReference>
<keyword evidence="3" id="KW-0732">Signal</keyword>
<organism evidence="4 5">
    <name type="scientific">Cryptococcus deuterogattii Ram5</name>
    <dbReference type="NCBI Taxonomy" id="1296110"/>
    <lineage>
        <taxon>Eukaryota</taxon>
        <taxon>Fungi</taxon>
        <taxon>Dikarya</taxon>
        <taxon>Basidiomycota</taxon>
        <taxon>Agaricomycotina</taxon>
        <taxon>Tremellomycetes</taxon>
        <taxon>Tremellales</taxon>
        <taxon>Cryptococcaceae</taxon>
        <taxon>Cryptococcus</taxon>
        <taxon>Cryptococcus gattii species complex</taxon>
    </lineage>
</organism>
<dbReference type="Proteomes" id="UP000053392">
    <property type="component" value="Unassembled WGS sequence"/>
</dbReference>
<dbReference type="InterPro" id="IPR051944">
    <property type="entry name" value="BEACH_domain_protein"/>
</dbReference>
<accession>A0A0D0V0P1</accession>
<gene>
    <name evidence="4" type="ORF">I313_05597</name>
</gene>
<feature type="compositionally biased region" description="Polar residues" evidence="2">
    <location>
        <begin position="574"/>
        <end position="584"/>
    </location>
</feature>
<dbReference type="EMBL" id="KN847910">
    <property type="protein sequence ID" value="KIR38485.1"/>
    <property type="molecule type" value="Genomic_DNA"/>
</dbReference>
<evidence type="ECO:0000313" key="5">
    <source>
        <dbReference type="Proteomes" id="UP000053392"/>
    </source>
</evidence>
<sequence>MKVVALFAVLPVLAVLAEPAAFPEPTPAAPALQIGKPAVERAANVEARQVVSSLTSAAGSAIGSIVNTVTGGAGSVASDATSAGGVATSGAGSVVSGGISGASSVASAATSGASSVASHATSGASSAASRATTGAQSATSAASSVAGKSAATPAAIVGQAGLWTAVMGGIGLVVGAAAIWAACWSIWRSTSLLGMFKLIKDLTRPPESLTPLSTTPSSGSATPHGIQARTRSRSRLSLRSGSQSPAVPGMRPKSPGTAAFAHESGQREGGQGDSEWPLAFDARTEDEEDEDETEESAIRVVGIIRALRNDDTKADIMRYVEVSSPYMTCKVKADETGKNFAELLSIPSDFYTRRAFRRHQGARTLFLALNDGLAWEPKGEETPEEEWQVKEVQRKEGDVVVCPSTSGALKLLWSYLQGKSSKSKCREHSLVRDFEGKEDSKQAKLVQLVFQVLLIIVKASIPNLFTVAFELANLSEFLLERLYGPEQKRKYAVTFPQSKDPNLKDENGEEAATVEWHGPDKELRPIYLALLKRMLEASVDQKITWRLFSLVRRTKKDSKTTASASNESILPVSSPETPNAASPSNLPMLAAAPTRGKPNLHINTLDTTAKDDENLHPEVLDLIRHAMKSKWSHVFVFEGGSGDNLGGLELEELGRPWMNGHKGFNFSCWIHISKLNQPLVLLHLSQKGNNEPLFQIRILENSQIAVTSTVHSPSSPTRPSHSSIENEVICSAPDALVPHFQWVHFALGCRKPHGQDTGEIRIFVNGVRVGAMRMPFPVPFAVPPIPVAQGVKQDITADAIRLSIGKEYQGIDVKKEVVKEGSVGREEENEWMLGRVLFLEEAVPEDLVLLMHHLGPRYTGNLQEPVGRFLTYEGATSINIYLHSVAQSAKDKRLFAHPSSSILVRAIRSGYVLPEESIILSLSAKDYDLSQDACVNGAIAHPCRAKQLRYGTVKLLGNVQPFKSINLDESVQAVGGGLVMLKMIAISQTKEELLATLSILRDAIKDSWSTSEEMERIPAILRPKAAMFLDEACTKTIMAMLGINMDKPSIKPIFSYLVSSLCQNNMTFSVAVSNEPPPYQLPAALILAKLAELCHNPTRLTKLNRSVALHRLLVIFLSSNSSPYVVFPCLDLLQHCMTTPGLENFQRSFESEGGFALLARTLPPLWNFEIQGIVLKMVLGDEPEKKLLSPQMVTCLLAALDWLLQMAGDSDEGGGRPQAARTRSGTFSSVRSMAAFPLSNFDPSQPDDRLKSLLQLLTGMYRAHPNFRKSITYKKVENLLPNIADFAAVSGNGRSDIVQDQREAVVDWLTILVDEGKLPKSLITQMSLLIEQLKTIPSSPKISSSLAMSPTSPAASSYFGQSSTSRLGASTGITSYLPKRRPSTDGEAGGMPGFTRSRSIREQWVPLKRVLTGESILEGGKDKNAAWKMIIIQTDFQSHAKMTLERKGHWQKLSQTDWPQQVTTLRAENGLWQESNEGITWRLDGSEGPLRMRYARLYR</sequence>
<feature type="region of interest" description="Disordered" evidence="2">
    <location>
        <begin position="205"/>
        <end position="276"/>
    </location>
</feature>
<keyword evidence="1" id="KW-0853">WD repeat</keyword>
<reference evidence="4 5" key="1">
    <citation type="submission" date="2015-01" db="EMBL/GenBank/DDBJ databases">
        <title>The Genome Sequence of Cryptococcus gattii Ram5.</title>
        <authorList>
            <consortium name="The Broad Institute Genomics Platform"/>
            <person name="Cuomo C."/>
            <person name="Litvintseva A."/>
            <person name="Chen Y."/>
            <person name="Heitman J."/>
            <person name="Sun S."/>
            <person name="Springer D."/>
            <person name="Dromer F."/>
            <person name="Young S."/>
            <person name="Zeng Q."/>
            <person name="Gargeya S."/>
            <person name="Abouelleil A."/>
            <person name="Alvarado L."/>
            <person name="Chapman S.B."/>
            <person name="Gainer-Dewar J."/>
            <person name="Goldberg J."/>
            <person name="Griggs A."/>
            <person name="Gujja S."/>
            <person name="Hansen M."/>
            <person name="Howarth C."/>
            <person name="Imamovic A."/>
            <person name="Larimer J."/>
            <person name="Murphy C."/>
            <person name="Naylor J."/>
            <person name="Pearson M."/>
            <person name="Priest M."/>
            <person name="Roberts A."/>
            <person name="Saif S."/>
            <person name="Shea T."/>
            <person name="Sykes S."/>
            <person name="Wortman J."/>
            <person name="Nusbaum C."/>
            <person name="Birren B."/>
        </authorList>
    </citation>
    <scope>NUCLEOTIDE SEQUENCE [LARGE SCALE GENOMIC DNA]</scope>
    <source>
        <strain evidence="4 5">Ram5</strain>
    </source>
</reference>
<feature type="chain" id="PRO_5002239189" evidence="3">
    <location>
        <begin position="18"/>
        <end position="1499"/>
    </location>
</feature>
<feature type="region of interest" description="Disordered" evidence="2">
    <location>
        <begin position="1370"/>
        <end position="1395"/>
    </location>
</feature>
<evidence type="ECO:0000256" key="1">
    <source>
        <dbReference type="ARBA" id="ARBA00022574"/>
    </source>
</evidence>
<evidence type="ECO:0000313" key="4">
    <source>
        <dbReference type="EMBL" id="KIR38485.1"/>
    </source>
</evidence>
<evidence type="ECO:0000256" key="3">
    <source>
        <dbReference type="SAM" id="SignalP"/>
    </source>
</evidence>